<dbReference type="InterPro" id="IPR037066">
    <property type="entry name" value="Plug_dom_sf"/>
</dbReference>
<dbReference type="SUPFAM" id="SSF56935">
    <property type="entry name" value="Porins"/>
    <property type="match status" value="1"/>
</dbReference>
<evidence type="ECO:0000256" key="1">
    <source>
        <dbReference type="ARBA" id="ARBA00004571"/>
    </source>
</evidence>
<dbReference type="EMBL" id="AP025314">
    <property type="protein sequence ID" value="BDD11335.1"/>
    <property type="molecule type" value="Genomic_DNA"/>
</dbReference>
<dbReference type="InterPro" id="IPR008969">
    <property type="entry name" value="CarboxyPept-like_regulatory"/>
</dbReference>
<dbReference type="InterPro" id="IPR036942">
    <property type="entry name" value="Beta-barrel_TonB_sf"/>
</dbReference>
<dbReference type="Pfam" id="PF07715">
    <property type="entry name" value="Plug"/>
    <property type="match status" value="1"/>
</dbReference>
<sequence>MPFKYMQARFYAFLIALWILAIAKGNAQELSQIPFSIKGDRVPLVQIFSQITDATGLEFLYDNNTVDENFIYSFRKYDAKDLRSVLVRVSKQGGLNFQRINNTIVVSANTNSAPTITDKRFVLKGKVNDAEGAPLLGVSVSVRSTTRGTITDLDGEYELFVSPGEILRFSSVGYISAERVVKNQPELNISLSEDVANLNEIIVVGFGQQSRESVTGAVTQIKATGIQDVPTTKSAEALQGRVAGLNVSRSGGSAPGVGANISIRGLVSLTGGPPLYVVDGTVSAEGKGALNNINLEDVESITILKDAASAAIYGARASHGVILITTKSRRVGQGKPRLTYSSSYSVQFPGNIPKPMDSYERAILKNLSRSNASLQAKYSAEELEYFRDPDVDVIIENNEYNYFANTDWYGEFLDNASQTKQSLALDFGGKTGRYRMSVGYGYQSPMFDNKYVKSGQNYQRYNFRINSDHKIGSILDIGTKITYSRRDNVSPSGGWNGLLGNLSYVTSRYPMYNPDGTVGGQKRWSPLSALQTGEAVENRETITLVSDLKLDFDKLLKGLKAKTLVSYARNWVSSRKEAKTVYQYYPDGSPSLISNSPNSLTENRSVRTSLNVNATLEWARNYGGHNIKLMAGSSLEYEKHDKITATGEGFVNQDAMELKLAQGETYVDGSEYSFGLLSWLGRANYDYKKKYLVEGVLRYDGSSRFSPENRWLLFPSLSAGWRISEEPWLRKVAWIDELKAKVSWGRVGNQYGLGYYDYIPVLNSGSDYVFGTDNERAKSVYQSLLYSENRTWEIVESFNTGIETVLFQGRLSIIADIFRRNINGMFMQVDYPSTIGVGVPLTNAGRLYSWGWELSASWRDRIGDVDFGISVVLDDNRNKILKFENKQAFAGNKINIEGYPAYSVFGFQTDGLYQTQEEVDAGPDYHEFTGPGDVRYVDQNEDGKIDEHDVVFLGDTDSHYNFGAGLDLGWKGFQLSAYVQGTGKRLIQAGHDIMLPLTESWYEPFDFQSDYWTEDNRDAKFPRPYQGGAQNKTINESYLWNAAYVRLKSVRLSYDFQRKTLRKLMLQNAQIYISGYDLWHWAPSYIPGIDPEGNGKGFYPPPTTLTLGLRVTI</sequence>
<dbReference type="Gene3D" id="2.60.40.1120">
    <property type="entry name" value="Carboxypeptidase-like, regulatory domain"/>
    <property type="match status" value="1"/>
</dbReference>
<keyword evidence="4 7" id="KW-0812">Transmembrane</keyword>
<dbReference type="InterPro" id="IPR023996">
    <property type="entry name" value="TonB-dep_OMP_SusC/RagA"/>
</dbReference>
<dbReference type="GO" id="GO:0009279">
    <property type="term" value="C:cell outer membrane"/>
    <property type="evidence" value="ECO:0007669"/>
    <property type="project" value="UniProtKB-SubCell"/>
</dbReference>
<dbReference type="Gene3D" id="2.40.170.20">
    <property type="entry name" value="TonB-dependent receptor, beta-barrel domain"/>
    <property type="match status" value="1"/>
</dbReference>
<protein>
    <submittedName>
        <fullName evidence="9">SusC/RagA family TonB-linked outer membrane protein</fullName>
    </submittedName>
</protein>
<evidence type="ECO:0000313" key="10">
    <source>
        <dbReference type="Proteomes" id="UP001348817"/>
    </source>
</evidence>
<dbReference type="SUPFAM" id="SSF49464">
    <property type="entry name" value="Carboxypeptidase regulatory domain-like"/>
    <property type="match status" value="1"/>
</dbReference>
<comment type="similarity">
    <text evidence="7">Belongs to the TonB-dependent receptor family.</text>
</comment>
<evidence type="ECO:0000259" key="8">
    <source>
        <dbReference type="Pfam" id="PF07715"/>
    </source>
</evidence>
<dbReference type="InterPro" id="IPR039426">
    <property type="entry name" value="TonB-dep_rcpt-like"/>
</dbReference>
<dbReference type="Proteomes" id="UP001348817">
    <property type="component" value="Chromosome"/>
</dbReference>
<dbReference type="InterPro" id="IPR023997">
    <property type="entry name" value="TonB-dep_OMP_SusC/RagA_CS"/>
</dbReference>
<evidence type="ECO:0000313" key="9">
    <source>
        <dbReference type="EMBL" id="BDD11335.1"/>
    </source>
</evidence>
<reference evidence="9 10" key="1">
    <citation type="submission" date="2021-12" db="EMBL/GenBank/DDBJ databases">
        <title>Genome sequencing of bacteria with rrn-lacking chromosome and rrn-plasmid.</title>
        <authorList>
            <person name="Anda M."/>
            <person name="Iwasaki W."/>
        </authorList>
    </citation>
    <scope>NUCLEOTIDE SEQUENCE [LARGE SCALE GENOMIC DNA]</scope>
    <source>
        <strain evidence="9 10">DSM 100852</strain>
    </source>
</reference>
<proteinExistence type="inferred from homology"/>
<dbReference type="Pfam" id="PF13715">
    <property type="entry name" value="CarbopepD_reg_2"/>
    <property type="match status" value="1"/>
</dbReference>
<evidence type="ECO:0000256" key="4">
    <source>
        <dbReference type="ARBA" id="ARBA00022692"/>
    </source>
</evidence>
<organism evidence="9 10">
    <name type="scientific">Fulvitalea axinellae</name>
    <dbReference type="NCBI Taxonomy" id="1182444"/>
    <lineage>
        <taxon>Bacteria</taxon>
        <taxon>Pseudomonadati</taxon>
        <taxon>Bacteroidota</taxon>
        <taxon>Cytophagia</taxon>
        <taxon>Cytophagales</taxon>
        <taxon>Persicobacteraceae</taxon>
        <taxon>Fulvitalea</taxon>
    </lineage>
</organism>
<keyword evidence="6 7" id="KW-0998">Cell outer membrane</keyword>
<evidence type="ECO:0000256" key="5">
    <source>
        <dbReference type="ARBA" id="ARBA00023136"/>
    </source>
</evidence>
<accession>A0AAU9DJF7</accession>
<gene>
    <name evidence="9" type="ORF">FUAX_37670</name>
</gene>
<dbReference type="NCBIfam" id="TIGR04056">
    <property type="entry name" value="OMP_RagA_SusC"/>
    <property type="match status" value="1"/>
</dbReference>
<dbReference type="Gene3D" id="2.170.130.10">
    <property type="entry name" value="TonB-dependent receptor, plug domain"/>
    <property type="match status" value="1"/>
</dbReference>
<keyword evidence="3 7" id="KW-1134">Transmembrane beta strand</keyword>
<comment type="subcellular location">
    <subcellularLocation>
        <location evidence="1 7">Cell outer membrane</location>
        <topology evidence="1 7">Multi-pass membrane protein</topology>
    </subcellularLocation>
</comment>
<dbReference type="NCBIfam" id="TIGR04057">
    <property type="entry name" value="SusC_RagA_signa"/>
    <property type="match status" value="1"/>
</dbReference>
<dbReference type="PROSITE" id="PS52016">
    <property type="entry name" value="TONB_DEPENDENT_REC_3"/>
    <property type="match status" value="1"/>
</dbReference>
<evidence type="ECO:0000256" key="2">
    <source>
        <dbReference type="ARBA" id="ARBA00022448"/>
    </source>
</evidence>
<dbReference type="KEGG" id="fax:FUAX_37670"/>
<dbReference type="AlphaFoldDB" id="A0AAU9DJF7"/>
<evidence type="ECO:0000256" key="7">
    <source>
        <dbReference type="PROSITE-ProRule" id="PRU01360"/>
    </source>
</evidence>
<keyword evidence="10" id="KW-1185">Reference proteome</keyword>
<feature type="domain" description="TonB-dependent receptor plug" evidence="8">
    <location>
        <begin position="212"/>
        <end position="321"/>
    </location>
</feature>
<keyword evidence="2 7" id="KW-0813">Transport</keyword>
<dbReference type="InterPro" id="IPR012910">
    <property type="entry name" value="Plug_dom"/>
</dbReference>
<evidence type="ECO:0000256" key="6">
    <source>
        <dbReference type="ARBA" id="ARBA00023237"/>
    </source>
</evidence>
<evidence type="ECO:0000256" key="3">
    <source>
        <dbReference type="ARBA" id="ARBA00022452"/>
    </source>
</evidence>
<keyword evidence="5 7" id="KW-0472">Membrane</keyword>
<name>A0AAU9DJF7_9BACT</name>